<proteinExistence type="predicted"/>
<name>A0A6L2N0V9_TANCI</name>
<reference evidence="2" key="1">
    <citation type="journal article" date="2019" name="Sci. Rep.">
        <title>Draft genome of Tanacetum cinerariifolium, the natural source of mosquito coil.</title>
        <authorList>
            <person name="Yamashiro T."/>
            <person name="Shiraishi A."/>
            <person name="Satake H."/>
            <person name="Nakayama K."/>
        </authorList>
    </citation>
    <scope>NUCLEOTIDE SEQUENCE</scope>
</reference>
<protein>
    <submittedName>
        <fullName evidence="2">Uncharacterized protein</fullName>
    </submittedName>
</protein>
<evidence type="ECO:0000313" key="2">
    <source>
        <dbReference type="EMBL" id="GEU79269.1"/>
    </source>
</evidence>
<sequence>MPRIDVIDSSSNESSPIQNNFVNTTLDTTLALTIPSLITSQTIPTQRIDASPLAPRDVAFSTPPSSPFEPHPYSTTLEDLPPRIFNPPPPSSSQDFSQTLPQ</sequence>
<comment type="caution">
    <text evidence="2">The sequence shown here is derived from an EMBL/GenBank/DDBJ whole genome shotgun (WGS) entry which is preliminary data.</text>
</comment>
<organism evidence="2">
    <name type="scientific">Tanacetum cinerariifolium</name>
    <name type="common">Dalmatian daisy</name>
    <name type="synonym">Chrysanthemum cinerariifolium</name>
    <dbReference type="NCBI Taxonomy" id="118510"/>
    <lineage>
        <taxon>Eukaryota</taxon>
        <taxon>Viridiplantae</taxon>
        <taxon>Streptophyta</taxon>
        <taxon>Embryophyta</taxon>
        <taxon>Tracheophyta</taxon>
        <taxon>Spermatophyta</taxon>
        <taxon>Magnoliopsida</taxon>
        <taxon>eudicotyledons</taxon>
        <taxon>Gunneridae</taxon>
        <taxon>Pentapetalae</taxon>
        <taxon>asterids</taxon>
        <taxon>campanulids</taxon>
        <taxon>Asterales</taxon>
        <taxon>Asteraceae</taxon>
        <taxon>Asteroideae</taxon>
        <taxon>Anthemideae</taxon>
        <taxon>Anthemidinae</taxon>
        <taxon>Tanacetum</taxon>
    </lineage>
</organism>
<feature type="region of interest" description="Disordered" evidence="1">
    <location>
        <begin position="41"/>
        <end position="102"/>
    </location>
</feature>
<dbReference type="AlphaFoldDB" id="A0A6L2N0V9"/>
<dbReference type="EMBL" id="BKCJ010007837">
    <property type="protein sequence ID" value="GEU79269.1"/>
    <property type="molecule type" value="Genomic_DNA"/>
</dbReference>
<evidence type="ECO:0000256" key="1">
    <source>
        <dbReference type="SAM" id="MobiDB-lite"/>
    </source>
</evidence>
<accession>A0A6L2N0V9</accession>
<gene>
    <name evidence="2" type="ORF">Tci_051247</name>
</gene>